<gene>
    <name evidence="2" type="ORF">VNO80_13366</name>
</gene>
<sequence>MKRIIFRWLRVTKVNGQQCQHGVGDVPRIEVTDIEEDDIDLVEGEQGDQGEDNEVQGELGDGDVNMCEKANNVENFDNVHVSYDSSWLRYPNQEFVHVEVPGETDNERSD</sequence>
<feature type="region of interest" description="Disordered" evidence="1">
    <location>
        <begin position="43"/>
        <end position="63"/>
    </location>
</feature>
<keyword evidence="3" id="KW-1185">Reference proteome</keyword>
<protein>
    <submittedName>
        <fullName evidence="2">Uncharacterized protein</fullName>
    </submittedName>
</protein>
<evidence type="ECO:0000313" key="3">
    <source>
        <dbReference type="Proteomes" id="UP001374584"/>
    </source>
</evidence>
<organism evidence="2 3">
    <name type="scientific">Phaseolus coccineus</name>
    <name type="common">Scarlet runner bean</name>
    <name type="synonym">Phaseolus multiflorus</name>
    <dbReference type="NCBI Taxonomy" id="3886"/>
    <lineage>
        <taxon>Eukaryota</taxon>
        <taxon>Viridiplantae</taxon>
        <taxon>Streptophyta</taxon>
        <taxon>Embryophyta</taxon>
        <taxon>Tracheophyta</taxon>
        <taxon>Spermatophyta</taxon>
        <taxon>Magnoliopsida</taxon>
        <taxon>eudicotyledons</taxon>
        <taxon>Gunneridae</taxon>
        <taxon>Pentapetalae</taxon>
        <taxon>rosids</taxon>
        <taxon>fabids</taxon>
        <taxon>Fabales</taxon>
        <taxon>Fabaceae</taxon>
        <taxon>Papilionoideae</taxon>
        <taxon>50 kb inversion clade</taxon>
        <taxon>NPAAA clade</taxon>
        <taxon>indigoferoid/millettioid clade</taxon>
        <taxon>Phaseoleae</taxon>
        <taxon>Phaseolus</taxon>
    </lineage>
</organism>
<evidence type="ECO:0000256" key="1">
    <source>
        <dbReference type="SAM" id="MobiDB-lite"/>
    </source>
</evidence>
<evidence type="ECO:0000313" key="2">
    <source>
        <dbReference type="EMBL" id="KAK7364626.1"/>
    </source>
</evidence>
<name>A0AAN9R9X3_PHACN</name>
<reference evidence="2 3" key="1">
    <citation type="submission" date="2024-01" db="EMBL/GenBank/DDBJ databases">
        <title>The genomes of 5 underutilized Papilionoideae crops provide insights into root nodulation and disease resistanc.</title>
        <authorList>
            <person name="Jiang F."/>
        </authorList>
    </citation>
    <scope>NUCLEOTIDE SEQUENCE [LARGE SCALE GENOMIC DNA]</scope>
    <source>
        <strain evidence="2">JINMINGXINNONG_FW02</strain>
        <tissue evidence="2">Leaves</tissue>
    </source>
</reference>
<dbReference type="Proteomes" id="UP001374584">
    <property type="component" value="Unassembled WGS sequence"/>
</dbReference>
<feature type="compositionally biased region" description="Acidic residues" evidence="1">
    <location>
        <begin position="43"/>
        <end position="55"/>
    </location>
</feature>
<accession>A0AAN9R9X3</accession>
<dbReference type="EMBL" id="JAYMYR010000005">
    <property type="protein sequence ID" value="KAK7364626.1"/>
    <property type="molecule type" value="Genomic_DNA"/>
</dbReference>
<dbReference type="AlphaFoldDB" id="A0AAN9R9X3"/>
<comment type="caution">
    <text evidence="2">The sequence shown here is derived from an EMBL/GenBank/DDBJ whole genome shotgun (WGS) entry which is preliminary data.</text>
</comment>
<proteinExistence type="predicted"/>